<dbReference type="PANTHER" id="PTHR35400">
    <property type="entry name" value="SLR1083 PROTEIN"/>
    <property type="match status" value="1"/>
</dbReference>
<dbReference type="EMBL" id="OBEI01000002">
    <property type="protein sequence ID" value="SNZ06597.1"/>
    <property type="molecule type" value="Genomic_DNA"/>
</dbReference>
<name>A0A285NCD5_9AQUI</name>
<accession>A0A285NCD5</accession>
<evidence type="ECO:0000313" key="2">
    <source>
        <dbReference type="EMBL" id="SNZ06597.1"/>
    </source>
</evidence>
<dbReference type="OrthoDB" id="196625at2"/>
<dbReference type="PANTHER" id="PTHR35400:SF1">
    <property type="entry name" value="SLR1083 PROTEIN"/>
    <property type="match status" value="1"/>
</dbReference>
<proteinExistence type="predicted"/>
<dbReference type="InterPro" id="IPR008538">
    <property type="entry name" value="Uma2"/>
</dbReference>
<keyword evidence="2" id="KW-0540">Nuclease</keyword>
<protein>
    <submittedName>
        <fullName evidence="2">Putative restriction endonuclease</fullName>
    </submittedName>
</protein>
<feature type="domain" description="Putative restriction endonuclease" evidence="1">
    <location>
        <begin position="32"/>
        <end position="190"/>
    </location>
</feature>
<dbReference type="CDD" id="cd06260">
    <property type="entry name" value="DUF820-like"/>
    <property type="match status" value="1"/>
</dbReference>
<gene>
    <name evidence="2" type="ORF">SAMN06265182_0731</name>
</gene>
<dbReference type="Pfam" id="PF05685">
    <property type="entry name" value="Uma2"/>
    <property type="match status" value="1"/>
</dbReference>
<dbReference type="RefSeq" id="WP_096999913.1">
    <property type="nucleotide sequence ID" value="NZ_OBEI01000002.1"/>
</dbReference>
<dbReference type="InterPro" id="IPR011335">
    <property type="entry name" value="Restrct_endonuc-II-like"/>
</dbReference>
<keyword evidence="2" id="KW-0255">Endonuclease</keyword>
<reference evidence="3" key="1">
    <citation type="submission" date="2017-09" db="EMBL/GenBank/DDBJ databases">
        <authorList>
            <person name="Varghese N."/>
            <person name="Submissions S."/>
        </authorList>
    </citation>
    <scope>NUCLEOTIDE SEQUENCE [LARGE SCALE GENOMIC DNA]</scope>
    <source>
        <strain evidence="3">DSM 15103</strain>
    </source>
</reference>
<dbReference type="Gene3D" id="3.90.1570.10">
    <property type="entry name" value="tt1808, chain A"/>
    <property type="match status" value="1"/>
</dbReference>
<dbReference type="AlphaFoldDB" id="A0A285NCD5"/>
<dbReference type="GO" id="GO:0004519">
    <property type="term" value="F:endonuclease activity"/>
    <property type="evidence" value="ECO:0007669"/>
    <property type="project" value="UniProtKB-KW"/>
</dbReference>
<dbReference type="InterPro" id="IPR012296">
    <property type="entry name" value="Nuclease_put_TT1808"/>
</dbReference>
<sequence>MAVSTVEKKEKKQVLKPRKPESFRYKFKVKDLEKMYEAGIFKPDEKVELINGEVIKLSPIGLKHALVVDNLVEIFSELLQLQKELKEKYSLRVQNPIYISPENLPEPDIALVDKEFRKEKQHPKPKYIELLIEVADTTLEKDRYIKIPLYAKKKIKQVWIVDLNSNQIEVYTNPYKKEYLNIEIYPLDKKIKVFGKEINVKDILNV</sequence>
<organism evidence="2 3">
    <name type="scientific">Persephonella hydrogeniphila</name>
    <dbReference type="NCBI Taxonomy" id="198703"/>
    <lineage>
        <taxon>Bacteria</taxon>
        <taxon>Pseudomonadati</taxon>
        <taxon>Aquificota</taxon>
        <taxon>Aquificia</taxon>
        <taxon>Aquificales</taxon>
        <taxon>Hydrogenothermaceae</taxon>
        <taxon>Persephonella</taxon>
    </lineage>
</organism>
<evidence type="ECO:0000313" key="3">
    <source>
        <dbReference type="Proteomes" id="UP000219036"/>
    </source>
</evidence>
<dbReference type="Proteomes" id="UP000219036">
    <property type="component" value="Unassembled WGS sequence"/>
</dbReference>
<dbReference type="SUPFAM" id="SSF52980">
    <property type="entry name" value="Restriction endonuclease-like"/>
    <property type="match status" value="1"/>
</dbReference>
<keyword evidence="3" id="KW-1185">Reference proteome</keyword>
<keyword evidence="2" id="KW-0378">Hydrolase</keyword>
<evidence type="ECO:0000259" key="1">
    <source>
        <dbReference type="Pfam" id="PF05685"/>
    </source>
</evidence>